<dbReference type="NCBIfam" id="TIGR01596">
    <property type="entry name" value="cas3_HD"/>
    <property type="match status" value="1"/>
</dbReference>
<evidence type="ECO:0000256" key="1">
    <source>
        <dbReference type="ARBA" id="ARBA00006847"/>
    </source>
</evidence>
<dbReference type="GO" id="GO:0005524">
    <property type="term" value="F:ATP binding"/>
    <property type="evidence" value="ECO:0007669"/>
    <property type="project" value="UniProtKB-KW"/>
</dbReference>
<dbReference type="GO" id="GO:0004386">
    <property type="term" value="F:helicase activity"/>
    <property type="evidence" value="ECO:0007669"/>
    <property type="project" value="UniProtKB-KW"/>
</dbReference>
<dbReference type="AlphaFoldDB" id="A0AB33JCY5"/>
<dbReference type="GO" id="GO:0003677">
    <property type="term" value="F:DNA binding"/>
    <property type="evidence" value="ECO:0007669"/>
    <property type="project" value="InterPro"/>
</dbReference>
<proteinExistence type="inferred from homology"/>
<keyword evidence="4" id="KW-0479">Metal-binding</keyword>
<evidence type="ECO:0000256" key="6">
    <source>
        <dbReference type="ARBA" id="ARBA00022801"/>
    </source>
</evidence>
<reference evidence="11" key="1">
    <citation type="submission" date="2024-07" db="EMBL/GenBank/DDBJ databases">
        <title>Complete genome sequence of Prevotella sp. YM-2024 GTC17260.</title>
        <authorList>
            <person name="Hayashi M."/>
            <person name="Muto Y."/>
            <person name="Tanaka K."/>
            <person name="Niwa H."/>
        </authorList>
    </citation>
    <scope>NUCLEOTIDE SEQUENCE</scope>
    <source>
        <strain evidence="11">GTC17260</strain>
    </source>
</reference>
<dbReference type="InterPro" id="IPR038257">
    <property type="entry name" value="CRISPR-assoc_Cas3_HD_sf"/>
</dbReference>
<dbReference type="NCBIfam" id="TIGR01587">
    <property type="entry name" value="cas3_core"/>
    <property type="match status" value="1"/>
</dbReference>
<keyword evidence="3" id="KW-0540">Nuclease</keyword>
<keyword evidence="6" id="KW-0378">Hydrolase</keyword>
<dbReference type="SUPFAM" id="SSF109604">
    <property type="entry name" value="HD-domain/PDEase-like"/>
    <property type="match status" value="1"/>
</dbReference>
<accession>A0AB33JCY5</accession>
<dbReference type="GO" id="GO:0016787">
    <property type="term" value="F:hydrolase activity"/>
    <property type="evidence" value="ECO:0007669"/>
    <property type="project" value="UniProtKB-KW"/>
</dbReference>
<evidence type="ECO:0000313" key="11">
    <source>
        <dbReference type="EMBL" id="BFO78677.1"/>
    </source>
</evidence>
<dbReference type="InterPro" id="IPR027417">
    <property type="entry name" value="P-loop_NTPase"/>
</dbReference>
<evidence type="ECO:0000259" key="10">
    <source>
        <dbReference type="PROSITE" id="PS51643"/>
    </source>
</evidence>
<protein>
    <submittedName>
        <fullName evidence="11">CRISPR-associated helicase/endonuclease Cas3</fullName>
    </submittedName>
</protein>
<evidence type="ECO:0000256" key="5">
    <source>
        <dbReference type="ARBA" id="ARBA00022741"/>
    </source>
</evidence>
<organism evidence="11">
    <name type="scientific">Prevotella sp. GTC17260</name>
    <dbReference type="NCBI Taxonomy" id="3236796"/>
    <lineage>
        <taxon>Bacteria</taxon>
        <taxon>Pseudomonadati</taxon>
        <taxon>Bacteroidota</taxon>
        <taxon>Bacteroidia</taxon>
        <taxon>Bacteroidales</taxon>
        <taxon>Prevotellaceae</taxon>
        <taxon>Prevotella</taxon>
    </lineage>
</organism>
<dbReference type="PROSITE" id="PS51643">
    <property type="entry name" value="HD_CAS3"/>
    <property type="match status" value="1"/>
</dbReference>
<dbReference type="EMBL" id="AP035788">
    <property type="protein sequence ID" value="BFO78677.1"/>
    <property type="molecule type" value="Genomic_DNA"/>
</dbReference>
<evidence type="ECO:0000256" key="3">
    <source>
        <dbReference type="ARBA" id="ARBA00022722"/>
    </source>
</evidence>
<evidence type="ECO:0000256" key="8">
    <source>
        <dbReference type="ARBA" id="ARBA00022840"/>
    </source>
</evidence>
<dbReference type="GO" id="GO:0004518">
    <property type="term" value="F:nuclease activity"/>
    <property type="evidence" value="ECO:0007669"/>
    <property type="project" value="UniProtKB-KW"/>
</dbReference>
<dbReference type="InterPro" id="IPR006483">
    <property type="entry name" value="CRISPR-assoc_Cas3_HD"/>
</dbReference>
<gene>
    <name evidence="11" type="ORF">GTC17260_13120</name>
</gene>
<dbReference type="GO" id="GO:0051607">
    <property type="term" value="P:defense response to virus"/>
    <property type="evidence" value="ECO:0007669"/>
    <property type="project" value="UniProtKB-KW"/>
</dbReference>
<dbReference type="InterPro" id="IPR006474">
    <property type="entry name" value="Helicase_Cas3_CRISPR-ass_core"/>
</dbReference>
<dbReference type="SMART" id="SM00487">
    <property type="entry name" value="DEXDc"/>
    <property type="match status" value="1"/>
</dbReference>
<sequence>MVSSLDKYKSHPDKRLLDHIDGVKNNAKLVIDSKLIELIAIFHDMGKMNPYFQKKLNGEIDLESKFNHHAYLSAFIFFCTFCNNTHNLYVLSDFLKKEKIIRNDIVAIVVLISKHHTNLPDFSPKSHGDFYYADMILSEIEVGYLYAIIDAIGSLPYYEMVKCYFPDIEDFTSNLFDSKVRDTFSKYLLFDEKANKQALDFFMEHQFAFANLVFADKVDAGSKEAIIDRGNLASKSFLRVFPQKLNSYLENLSQANELNRLRTAIREEAISNLAKGLQCQQHVFNLTSPTGSGKTYILLSLASFLMQEKHINRIIYVLPFLSITEQVENEILKIVGNDGQFVHRIDSKSQNKQLDNLQNVMDEECDNEQLKEYALLAFQENTFSYPMIITTFVRFFETLLSNKNAELLKLPNFTNTVFLLDEIQALPPRLYTFFVAYIERFCEKYNSYAVFSTATLPAFRLPENDITVKEFFSSFIEPQQLLSLDYFRHSFFNRYFISVSQTSISLEELRDQILSENESSLVILNTIDDTKKLYKLLLDNSKPEELLLLNTHVTPRHRKIKIYLAKRRLREKKRVILISTQLIEAGVDIDFPIIFRDFTIIPSVIQSAGRCNRNRELPLGKVILFKLERNGQLRGKLIYQGKDRYLYDITQQLMKDGYYEEGQLLQVQQKYFSNLLKNLEFATHSQGRPKLFFDFLKDIKKCMYNKIGKFHLIDEELYGEEKRYYIPRSAYDKNFDRLLSLKSEYSSMYKKHASIDLLKLQSAKIHNQLKAMSNDIVLVRTNSTQTLPILSRPEDYFGLYEISFGSYSFNLGIDADNCII</sequence>
<feature type="domain" description="HD Cas3-type" evidence="10">
    <location>
        <begin position="9"/>
        <end position="218"/>
    </location>
</feature>
<dbReference type="CDD" id="cd09641">
    <property type="entry name" value="Cas3''_I"/>
    <property type="match status" value="1"/>
</dbReference>
<name>A0AB33JCY5_9BACT</name>
<dbReference type="GO" id="GO:0046872">
    <property type="term" value="F:metal ion binding"/>
    <property type="evidence" value="ECO:0007669"/>
    <property type="project" value="UniProtKB-KW"/>
</dbReference>
<dbReference type="InterPro" id="IPR054712">
    <property type="entry name" value="Cas3-like_dom"/>
</dbReference>
<comment type="similarity">
    <text evidence="1">In the N-terminal section; belongs to the CRISPR-associated nuclease Cas3-HD family.</text>
</comment>
<comment type="similarity">
    <text evidence="2">In the central section; belongs to the CRISPR-associated helicase Cas3 family.</text>
</comment>
<keyword evidence="5" id="KW-0547">Nucleotide-binding</keyword>
<evidence type="ECO:0000256" key="4">
    <source>
        <dbReference type="ARBA" id="ARBA00022723"/>
    </source>
</evidence>
<keyword evidence="8" id="KW-0067">ATP-binding</keyword>
<dbReference type="InterPro" id="IPR014001">
    <property type="entry name" value="Helicase_ATP-bd"/>
</dbReference>
<dbReference type="SUPFAM" id="SSF52540">
    <property type="entry name" value="P-loop containing nucleoside triphosphate hydrolases"/>
    <property type="match status" value="1"/>
</dbReference>
<evidence type="ECO:0000256" key="2">
    <source>
        <dbReference type="ARBA" id="ARBA00009046"/>
    </source>
</evidence>
<dbReference type="Gene3D" id="1.10.3210.30">
    <property type="match status" value="1"/>
</dbReference>
<evidence type="ECO:0000256" key="9">
    <source>
        <dbReference type="ARBA" id="ARBA00023118"/>
    </source>
</evidence>
<dbReference type="Pfam" id="PF22590">
    <property type="entry name" value="Cas3-like_C_2"/>
    <property type="match status" value="1"/>
</dbReference>
<dbReference type="Gene3D" id="3.40.50.300">
    <property type="entry name" value="P-loop containing nucleotide triphosphate hydrolases"/>
    <property type="match status" value="2"/>
</dbReference>
<dbReference type="InterPro" id="IPR006935">
    <property type="entry name" value="Helicase/UvrB_N"/>
</dbReference>
<keyword evidence="7" id="KW-0347">Helicase</keyword>
<dbReference type="Pfam" id="PF04851">
    <property type="entry name" value="ResIII"/>
    <property type="match status" value="1"/>
</dbReference>
<keyword evidence="9" id="KW-0051">Antiviral defense</keyword>
<evidence type="ECO:0000256" key="7">
    <source>
        <dbReference type="ARBA" id="ARBA00022806"/>
    </source>
</evidence>